<keyword evidence="2" id="KW-1185">Reference proteome</keyword>
<evidence type="ECO:0000313" key="1">
    <source>
        <dbReference type="EMBL" id="KAG5575583.1"/>
    </source>
</evidence>
<dbReference type="EMBL" id="JACXVP010000011">
    <property type="protein sequence ID" value="KAG5575583.1"/>
    <property type="molecule type" value="Genomic_DNA"/>
</dbReference>
<sequence length="103" mass="12015">MVANMEKSRIFMACVDELIKDQLLALSGFNQVDKKCREYLWGSTEEKRKIALVAWDKEMMKGWYTQGRYQLTHNNQYSITGSYNAMLGQQSRLNIAELIWTAL</sequence>
<organism evidence="1 2">
    <name type="scientific">Solanum commersonii</name>
    <name type="common">Commerson's wild potato</name>
    <name type="synonym">Commerson's nightshade</name>
    <dbReference type="NCBI Taxonomy" id="4109"/>
    <lineage>
        <taxon>Eukaryota</taxon>
        <taxon>Viridiplantae</taxon>
        <taxon>Streptophyta</taxon>
        <taxon>Embryophyta</taxon>
        <taxon>Tracheophyta</taxon>
        <taxon>Spermatophyta</taxon>
        <taxon>Magnoliopsida</taxon>
        <taxon>eudicotyledons</taxon>
        <taxon>Gunneridae</taxon>
        <taxon>Pentapetalae</taxon>
        <taxon>asterids</taxon>
        <taxon>lamiids</taxon>
        <taxon>Solanales</taxon>
        <taxon>Solanaceae</taxon>
        <taxon>Solanoideae</taxon>
        <taxon>Solaneae</taxon>
        <taxon>Solanum</taxon>
    </lineage>
</organism>
<evidence type="ECO:0000313" key="2">
    <source>
        <dbReference type="Proteomes" id="UP000824120"/>
    </source>
</evidence>
<comment type="caution">
    <text evidence="1">The sequence shown here is derived from an EMBL/GenBank/DDBJ whole genome shotgun (WGS) entry which is preliminary data.</text>
</comment>
<dbReference type="OrthoDB" id="1304137at2759"/>
<dbReference type="Proteomes" id="UP000824120">
    <property type="component" value="Chromosome 11"/>
</dbReference>
<reference evidence="1 2" key="1">
    <citation type="submission" date="2020-09" db="EMBL/GenBank/DDBJ databases">
        <title>De no assembly of potato wild relative species, Solanum commersonii.</title>
        <authorList>
            <person name="Cho K."/>
        </authorList>
    </citation>
    <scope>NUCLEOTIDE SEQUENCE [LARGE SCALE GENOMIC DNA]</scope>
    <source>
        <strain evidence="1">LZ3.2</strain>
        <tissue evidence="1">Leaf</tissue>
    </source>
</reference>
<accession>A0A9J5WJY2</accession>
<dbReference type="AlphaFoldDB" id="A0A9J5WJY2"/>
<proteinExistence type="predicted"/>
<gene>
    <name evidence="1" type="ORF">H5410_055717</name>
</gene>
<name>A0A9J5WJY2_SOLCO</name>
<protein>
    <submittedName>
        <fullName evidence="1">Uncharacterized protein</fullName>
    </submittedName>
</protein>